<accession>A0A917WIP9</accession>
<comment type="caution">
    <text evidence="1">The sequence shown here is derived from an EMBL/GenBank/DDBJ whole genome shotgun (WGS) entry which is preliminary data.</text>
</comment>
<evidence type="ECO:0008006" key="3">
    <source>
        <dbReference type="Google" id="ProtNLM"/>
    </source>
</evidence>
<dbReference type="SUPFAM" id="SSF53335">
    <property type="entry name" value="S-adenosyl-L-methionine-dependent methyltransferases"/>
    <property type="match status" value="1"/>
</dbReference>
<sequence length="137" mass="14853">MRIAPGPARELDLPRRRRELAARLAWAIPTEAALALIGDHGPILETGAGTGYWAALLRARGVDVVATDAAPPDDDAGHAVLRAYRGDTLLYVVGDADGPAGTARLHEELARHWTAAEDLALPSWPNIPDRLTVWRRR</sequence>
<reference evidence="1" key="1">
    <citation type="journal article" date="2014" name="Int. J. Syst. Evol. Microbiol.">
        <title>Complete genome sequence of Corynebacterium casei LMG S-19264T (=DSM 44701T), isolated from a smear-ripened cheese.</title>
        <authorList>
            <consortium name="US DOE Joint Genome Institute (JGI-PGF)"/>
            <person name="Walter F."/>
            <person name="Albersmeier A."/>
            <person name="Kalinowski J."/>
            <person name="Ruckert C."/>
        </authorList>
    </citation>
    <scope>NUCLEOTIDE SEQUENCE</scope>
    <source>
        <strain evidence="1">JCM 19831</strain>
    </source>
</reference>
<dbReference type="Proteomes" id="UP000642070">
    <property type="component" value="Unassembled WGS sequence"/>
</dbReference>
<dbReference type="AlphaFoldDB" id="A0A917WIP9"/>
<reference evidence="1" key="2">
    <citation type="submission" date="2020-09" db="EMBL/GenBank/DDBJ databases">
        <authorList>
            <person name="Sun Q."/>
            <person name="Ohkuma M."/>
        </authorList>
    </citation>
    <scope>NUCLEOTIDE SEQUENCE</scope>
    <source>
        <strain evidence="1">JCM 19831</strain>
    </source>
</reference>
<proteinExistence type="predicted"/>
<dbReference type="PANTHER" id="PTHR39290:SF6">
    <property type="entry name" value="S-ADENOSYL-L-METHIONINE-DEPENDENT METHYLTRANSFERASES SUPERFAMILY PROTEIN"/>
    <property type="match status" value="1"/>
</dbReference>
<gene>
    <name evidence="1" type="ORF">GCM10007977_004460</name>
</gene>
<organism evidence="1 2">
    <name type="scientific">Dactylosporangium sucinum</name>
    <dbReference type="NCBI Taxonomy" id="1424081"/>
    <lineage>
        <taxon>Bacteria</taxon>
        <taxon>Bacillati</taxon>
        <taxon>Actinomycetota</taxon>
        <taxon>Actinomycetes</taxon>
        <taxon>Micromonosporales</taxon>
        <taxon>Micromonosporaceae</taxon>
        <taxon>Dactylosporangium</taxon>
    </lineage>
</organism>
<keyword evidence="2" id="KW-1185">Reference proteome</keyword>
<dbReference type="RefSeq" id="WP_190247956.1">
    <property type="nucleotide sequence ID" value="NZ_BMPI01000002.1"/>
</dbReference>
<dbReference type="EMBL" id="BMPI01000002">
    <property type="protein sequence ID" value="GGM06463.1"/>
    <property type="molecule type" value="Genomic_DNA"/>
</dbReference>
<dbReference type="Gene3D" id="3.40.50.150">
    <property type="entry name" value="Vaccinia Virus protein VP39"/>
    <property type="match status" value="1"/>
</dbReference>
<evidence type="ECO:0000313" key="2">
    <source>
        <dbReference type="Proteomes" id="UP000642070"/>
    </source>
</evidence>
<protein>
    <recommendedName>
        <fullName evidence="3">Methyltransferase</fullName>
    </recommendedName>
</protein>
<evidence type="ECO:0000313" key="1">
    <source>
        <dbReference type="EMBL" id="GGM06463.1"/>
    </source>
</evidence>
<dbReference type="InterPro" id="IPR029063">
    <property type="entry name" value="SAM-dependent_MTases_sf"/>
</dbReference>
<name>A0A917WIP9_9ACTN</name>
<dbReference type="PANTHER" id="PTHR39290">
    <property type="entry name" value="C3H1-TYPE DOMAIN-CONTAINING PROTEIN-RELATED"/>
    <property type="match status" value="1"/>
</dbReference>